<dbReference type="Proteomes" id="UP000030564">
    <property type="component" value="Unassembled WGS sequence"/>
</dbReference>
<evidence type="ECO:0000259" key="4">
    <source>
        <dbReference type="Pfam" id="PF02230"/>
    </source>
</evidence>
<dbReference type="InterPro" id="IPR029058">
    <property type="entry name" value="AB_hydrolase_fold"/>
</dbReference>
<dbReference type="PANTHER" id="PTHR10655:SF17">
    <property type="entry name" value="LYSOPHOSPHOLIPASE-LIKE PROTEIN 1"/>
    <property type="match status" value="1"/>
</dbReference>
<keyword evidence="3" id="KW-0732">Signal</keyword>
<dbReference type="Gene3D" id="3.40.50.1820">
    <property type="entry name" value="alpha/beta hydrolase"/>
    <property type="match status" value="1"/>
</dbReference>
<evidence type="ECO:0000256" key="1">
    <source>
        <dbReference type="ARBA" id="ARBA00006499"/>
    </source>
</evidence>
<accession>A0A0A6DAE1</accession>
<reference evidence="5 6" key="1">
    <citation type="submission" date="2014-10" db="EMBL/GenBank/DDBJ databases">
        <title>Draft genome sequence of Pseudomonas chlororaphis EA105.</title>
        <authorList>
            <person name="McCully L.M."/>
            <person name="Bitzer A.S."/>
            <person name="Spence C."/>
            <person name="Bais H."/>
            <person name="Silby M.W."/>
        </authorList>
    </citation>
    <scope>NUCLEOTIDE SEQUENCE [LARGE SCALE GENOMIC DNA]</scope>
    <source>
        <strain evidence="5 6">EA105</strain>
    </source>
</reference>
<dbReference type="InterPro" id="IPR003140">
    <property type="entry name" value="PLipase/COase/thioEstase"/>
</dbReference>
<dbReference type="AlphaFoldDB" id="A0A0A6DAE1"/>
<evidence type="ECO:0000256" key="3">
    <source>
        <dbReference type="SAM" id="SignalP"/>
    </source>
</evidence>
<dbReference type="SUPFAM" id="SSF53474">
    <property type="entry name" value="alpha/beta-Hydrolases"/>
    <property type="match status" value="1"/>
</dbReference>
<dbReference type="EMBL" id="JSFK01000020">
    <property type="protein sequence ID" value="KHA71702.1"/>
    <property type="molecule type" value="Genomic_DNA"/>
</dbReference>
<sequence>MLKVFALLTLLASTAVQAQTTLQSDLPLKYLELVHADAEPRPLVIFLHGYGSNEADLIGMKFQLPAQYNYLSVQAPLALGEGRFQWFRKKGEGAYNGETDDLKVSGQKLRDFIAQAAKKYHTTPDKVYLIGFSQGAMMTYEVGLRPPVAVGGIAALSGRLLPVLKAELKSEQQPLPLNIFIGHGTADDPVPYKNGTEANAQLQKLGYKPQFHAYPGVGHSISAAELRDLDGWLQQLNP</sequence>
<evidence type="ECO:0000313" key="6">
    <source>
        <dbReference type="Proteomes" id="UP000030564"/>
    </source>
</evidence>
<dbReference type="OrthoDB" id="9801763at2"/>
<name>A0A0A6DAE1_9PSED</name>
<gene>
    <name evidence="5" type="ORF">NZ35_19440</name>
</gene>
<dbReference type="Pfam" id="PF02230">
    <property type="entry name" value="Abhydrolase_2"/>
    <property type="match status" value="1"/>
</dbReference>
<organism evidence="5 6">
    <name type="scientific">Pseudomonas chlororaphis</name>
    <dbReference type="NCBI Taxonomy" id="587753"/>
    <lineage>
        <taxon>Bacteria</taxon>
        <taxon>Pseudomonadati</taxon>
        <taxon>Pseudomonadota</taxon>
        <taxon>Gammaproteobacteria</taxon>
        <taxon>Pseudomonadales</taxon>
        <taxon>Pseudomonadaceae</taxon>
        <taxon>Pseudomonas</taxon>
    </lineage>
</organism>
<evidence type="ECO:0000313" key="5">
    <source>
        <dbReference type="EMBL" id="KHA71702.1"/>
    </source>
</evidence>
<protein>
    <submittedName>
        <fullName evidence="5">Phospholipase</fullName>
    </submittedName>
</protein>
<feature type="chain" id="PRO_5002025624" evidence="3">
    <location>
        <begin position="19"/>
        <end position="238"/>
    </location>
</feature>
<feature type="signal peptide" evidence="3">
    <location>
        <begin position="1"/>
        <end position="18"/>
    </location>
</feature>
<proteinExistence type="inferred from homology"/>
<dbReference type="PANTHER" id="PTHR10655">
    <property type="entry name" value="LYSOPHOSPHOLIPASE-RELATED"/>
    <property type="match status" value="1"/>
</dbReference>
<dbReference type="GO" id="GO:0016787">
    <property type="term" value="F:hydrolase activity"/>
    <property type="evidence" value="ECO:0007669"/>
    <property type="project" value="UniProtKB-KW"/>
</dbReference>
<comment type="similarity">
    <text evidence="1">Belongs to the AB hydrolase superfamily. AB hydrolase 2 family.</text>
</comment>
<feature type="domain" description="Phospholipase/carboxylesterase/thioesterase" evidence="4">
    <location>
        <begin position="31"/>
        <end position="235"/>
    </location>
</feature>
<keyword evidence="2" id="KW-0378">Hydrolase</keyword>
<comment type="caution">
    <text evidence="5">The sequence shown here is derived from an EMBL/GenBank/DDBJ whole genome shotgun (WGS) entry which is preliminary data.</text>
</comment>
<dbReference type="PATRIC" id="fig|587753.9.peg.2518"/>
<evidence type="ECO:0000256" key="2">
    <source>
        <dbReference type="ARBA" id="ARBA00022801"/>
    </source>
</evidence>
<dbReference type="InterPro" id="IPR050565">
    <property type="entry name" value="LYPA1-2/EST-like"/>
</dbReference>